<comment type="caution">
    <text evidence="1">The sequence shown here is derived from an EMBL/GenBank/DDBJ whole genome shotgun (WGS) entry which is preliminary data.</text>
</comment>
<sequence length="495" mass="55496">MNSPYEDILHTNTVPSDAECQKIRDLLVGPRAEIAALTDEIVATQAWLDELTRKRAVLTEFVDAHLELVSPIRRLPLDIVQEIFLACLPSGQNSTITEYDAPLLLCHICHSWRSVAFSTPGLWASIHIVVPSKDRMLSMDTVNKWLSKSGVLPLSISVTSMEQNVSILLHTLIRFSFRWEHSKFTFPTYDSLSPLASVTPADVPILRTVAIECFRRAFQSAPEWSNVSFMSNPSVHSASITARDTAQIPSLPLRWEQLRRLSFRDVLLTSDVALDIVQKCSLLETFSVTNLYVADRNGGNLFQFLVTPNLTCLEYVAFSSELGCIPLLSSTPSLQRLSLHGSRVSTTSLLEALSLVPTLRDLLVLGEPLSEATPDPLFISSLVRTDTVLCPDLEEITLSFRAMPDQRLLDFIQVRTHLGRLTTIHVHLRRPREIDIIPFLQPQIGAGHKIALDYECPATMSVHYCPSEGLERDDADDWAPSSQIERWTNIRAQTY</sequence>
<evidence type="ECO:0000313" key="1">
    <source>
        <dbReference type="EMBL" id="KAJ7724942.1"/>
    </source>
</evidence>
<gene>
    <name evidence="1" type="ORF">DFH07DRAFT_971058</name>
</gene>
<evidence type="ECO:0000313" key="2">
    <source>
        <dbReference type="Proteomes" id="UP001215280"/>
    </source>
</evidence>
<dbReference type="SUPFAM" id="SSF52047">
    <property type="entry name" value="RNI-like"/>
    <property type="match status" value="1"/>
</dbReference>
<reference evidence="1" key="1">
    <citation type="submission" date="2023-03" db="EMBL/GenBank/DDBJ databases">
        <title>Massive genome expansion in bonnet fungi (Mycena s.s.) driven by repeated elements and novel gene families across ecological guilds.</title>
        <authorList>
            <consortium name="Lawrence Berkeley National Laboratory"/>
            <person name="Harder C.B."/>
            <person name="Miyauchi S."/>
            <person name="Viragh M."/>
            <person name="Kuo A."/>
            <person name="Thoen E."/>
            <person name="Andreopoulos B."/>
            <person name="Lu D."/>
            <person name="Skrede I."/>
            <person name="Drula E."/>
            <person name="Henrissat B."/>
            <person name="Morin E."/>
            <person name="Kohler A."/>
            <person name="Barry K."/>
            <person name="LaButti K."/>
            <person name="Morin E."/>
            <person name="Salamov A."/>
            <person name="Lipzen A."/>
            <person name="Mereny Z."/>
            <person name="Hegedus B."/>
            <person name="Baldrian P."/>
            <person name="Stursova M."/>
            <person name="Weitz H."/>
            <person name="Taylor A."/>
            <person name="Grigoriev I.V."/>
            <person name="Nagy L.G."/>
            <person name="Martin F."/>
            <person name="Kauserud H."/>
        </authorList>
    </citation>
    <scope>NUCLEOTIDE SEQUENCE</scope>
    <source>
        <strain evidence="1">CBHHK188m</strain>
    </source>
</reference>
<dbReference type="Proteomes" id="UP001215280">
    <property type="component" value="Unassembled WGS sequence"/>
</dbReference>
<keyword evidence="2" id="KW-1185">Reference proteome</keyword>
<accession>A0AAD7MN25</accession>
<organism evidence="1 2">
    <name type="scientific">Mycena maculata</name>
    <dbReference type="NCBI Taxonomy" id="230809"/>
    <lineage>
        <taxon>Eukaryota</taxon>
        <taxon>Fungi</taxon>
        <taxon>Dikarya</taxon>
        <taxon>Basidiomycota</taxon>
        <taxon>Agaricomycotina</taxon>
        <taxon>Agaricomycetes</taxon>
        <taxon>Agaricomycetidae</taxon>
        <taxon>Agaricales</taxon>
        <taxon>Marasmiineae</taxon>
        <taxon>Mycenaceae</taxon>
        <taxon>Mycena</taxon>
    </lineage>
</organism>
<name>A0AAD7MN25_9AGAR</name>
<dbReference type="Gene3D" id="3.80.10.10">
    <property type="entry name" value="Ribonuclease Inhibitor"/>
    <property type="match status" value="1"/>
</dbReference>
<evidence type="ECO:0008006" key="3">
    <source>
        <dbReference type="Google" id="ProtNLM"/>
    </source>
</evidence>
<protein>
    <recommendedName>
        <fullName evidence="3">F-box domain-containing protein</fullName>
    </recommendedName>
</protein>
<proteinExistence type="predicted"/>
<dbReference type="AlphaFoldDB" id="A0AAD7MN25"/>
<dbReference type="EMBL" id="JARJLG010000233">
    <property type="protein sequence ID" value="KAJ7724942.1"/>
    <property type="molecule type" value="Genomic_DNA"/>
</dbReference>
<dbReference type="InterPro" id="IPR032675">
    <property type="entry name" value="LRR_dom_sf"/>
</dbReference>